<evidence type="ECO:0000313" key="3">
    <source>
        <dbReference type="Proteomes" id="UP000062973"/>
    </source>
</evidence>
<dbReference type="eggNOG" id="ENOG5034515">
    <property type="taxonomic scope" value="Bacteria"/>
</dbReference>
<reference evidence="1 3" key="1">
    <citation type="submission" date="2014-07" db="EMBL/GenBank/DDBJ databases">
        <title>Whole Genome Sequence of the Amycolatopsis methanolica 239.</title>
        <authorList>
            <person name="Tang B."/>
        </authorList>
    </citation>
    <scope>NUCLEOTIDE SEQUENCE [LARGE SCALE GENOMIC DNA]</scope>
    <source>
        <strain evidence="1 3">239</strain>
    </source>
</reference>
<organism evidence="1 3">
    <name type="scientific">Amycolatopsis methanolica 239</name>
    <dbReference type="NCBI Taxonomy" id="1068978"/>
    <lineage>
        <taxon>Bacteria</taxon>
        <taxon>Bacillati</taxon>
        <taxon>Actinomycetota</taxon>
        <taxon>Actinomycetes</taxon>
        <taxon>Pseudonocardiales</taxon>
        <taxon>Pseudonocardiaceae</taxon>
        <taxon>Amycolatopsis</taxon>
        <taxon>Amycolatopsis methanolica group</taxon>
    </lineage>
</organism>
<dbReference type="EMBL" id="CP009110">
    <property type="protein sequence ID" value="AIJ26343.1"/>
    <property type="molecule type" value="Genomic_DNA"/>
</dbReference>
<dbReference type="AlphaFoldDB" id="A0A076N0H8"/>
<dbReference type="OrthoDB" id="3577809at2"/>
<dbReference type="KEGG" id="amq:AMETH_6310"/>
<dbReference type="PATRIC" id="fig|1068978.7.peg.6716"/>
<dbReference type="RefSeq" id="WP_038532549.1">
    <property type="nucleotide sequence ID" value="NZ_AQUL01000001.1"/>
</dbReference>
<accession>A0A076N0H8</accession>
<dbReference type="STRING" id="1068978.AMETH_6251"/>
<gene>
    <name evidence="1" type="ORF">AMETH_6251</name>
    <name evidence="2" type="ORF">AMETH_6310</name>
</gene>
<dbReference type="Proteomes" id="UP000062973">
    <property type="component" value="Chromosome"/>
</dbReference>
<evidence type="ECO:0000313" key="2">
    <source>
        <dbReference type="EMBL" id="AIJ26402.1"/>
    </source>
</evidence>
<dbReference type="KEGG" id="amq:AMETH_6251"/>
<dbReference type="HOGENOM" id="CLU_2178291_0_0_11"/>
<name>A0A076N0H8_AMYME</name>
<keyword evidence="3" id="KW-1185">Reference proteome</keyword>
<proteinExistence type="predicted"/>
<dbReference type="EMBL" id="CP009110">
    <property type="protein sequence ID" value="AIJ26402.1"/>
    <property type="molecule type" value="Genomic_DNA"/>
</dbReference>
<sequence>MRMGLIGTSSNDTGCPNLWATERGTLVVQGTTVTDPEALAALRERGLPAHESAVEVPRELLPFIALQALEQLPFADADRPGFTIDPDSAAKLEEVLRELAAKATTTATR</sequence>
<protein>
    <submittedName>
        <fullName evidence="1">Uncharacterized protein</fullName>
    </submittedName>
</protein>
<evidence type="ECO:0000313" key="1">
    <source>
        <dbReference type="EMBL" id="AIJ26343.1"/>
    </source>
</evidence>